<accession>A0A9J5YUR0</accession>
<gene>
    <name evidence="1" type="ORF">H5410_033992</name>
</gene>
<organism evidence="1 2">
    <name type="scientific">Solanum commersonii</name>
    <name type="common">Commerson's wild potato</name>
    <name type="synonym">Commerson's nightshade</name>
    <dbReference type="NCBI Taxonomy" id="4109"/>
    <lineage>
        <taxon>Eukaryota</taxon>
        <taxon>Viridiplantae</taxon>
        <taxon>Streptophyta</taxon>
        <taxon>Embryophyta</taxon>
        <taxon>Tracheophyta</taxon>
        <taxon>Spermatophyta</taxon>
        <taxon>Magnoliopsida</taxon>
        <taxon>eudicotyledons</taxon>
        <taxon>Gunneridae</taxon>
        <taxon>Pentapetalae</taxon>
        <taxon>asterids</taxon>
        <taxon>lamiids</taxon>
        <taxon>Solanales</taxon>
        <taxon>Solanaceae</taxon>
        <taxon>Solanoideae</taxon>
        <taxon>Solaneae</taxon>
        <taxon>Solanum</taxon>
    </lineage>
</organism>
<proteinExistence type="predicted"/>
<dbReference type="AlphaFoldDB" id="A0A9J5YUR0"/>
<comment type="caution">
    <text evidence="1">The sequence shown here is derived from an EMBL/GenBank/DDBJ whole genome shotgun (WGS) entry which is preliminary data.</text>
</comment>
<protein>
    <submittedName>
        <fullName evidence="1">Uncharacterized protein</fullName>
    </submittedName>
</protein>
<dbReference type="EMBL" id="JACXVP010000006">
    <property type="protein sequence ID" value="KAG5602622.1"/>
    <property type="molecule type" value="Genomic_DNA"/>
</dbReference>
<evidence type="ECO:0000313" key="2">
    <source>
        <dbReference type="Proteomes" id="UP000824120"/>
    </source>
</evidence>
<sequence>MNGGRASLRAIRNLSLSRLLIIISDYRVSLFVATAAAAALQVFVQLNSAPHEGSNRQLVICFVYALFGRYHVLDQVVYC</sequence>
<keyword evidence="2" id="KW-1185">Reference proteome</keyword>
<evidence type="ECO:0000313" key="1">
    <source>
        <dbReference type="EMBL" id="KAG5602622.1"/>
    </source>
</evidence>
<dbReference type="Proteomes" id="UP000824120">
    <property type="component" value="Chromosome 6"/>
</dbReference>
<name>A0A9J5YUR0_SOLCO</name>
<reference evidence="1 2" key="1">
    <citation type="submission" date="2020-09" db="EMBL/GenBank/DDBJ databases">
        <title>De no assembly of potato wild relative species, Solanum commersonii.</title>
        <authorList>
            <person name="Cho K."/>
        </authorList>
    </citation>
    <scope>NUCLEOTIDE SEQUENCE [LARGE SCALE GENOMIC DNA]</scope>
    <source>
        <strain evidence="1">LZ3.2</strain>
        <tissue evidence="1">Leaf</tissue>
    </source>
</reference>